<feature type="chain" id="PRO_5046382170" evidence="3">
    <location>
        <begin position="25"/>
        <end position="475"/>
    </location>
</feature>
<dbReference type="InterPro" id="IPR000667">
    <property type="entry name" value="Peptidase_S13"/>
</dbReference>
<feature type="signal peptide" evidence="3">
    <location>
        <begin position="1"/>
        <end position="24"/>
    </location>
</feature>
<keyword evidence="5" id="KW-1185">Reference proteome</keyword>
<dbReference type="PANTHER" id="PTHR30023">
    <property type="entry name" value="D-ALANYL-D-ALANINE CARBOXYPEPTIDASE"/>
    <property type="match status" value="1"/>
</dbReference>
<dbReference type="InterPro" id="IPR012338">
    <property type="entry name" value="Beta-lactam/transpept-like"/>
</dbReference>
<protein>
    <submittedName>
        <fullName evidence="4">Peptidase M15</fullName>
    </submittedName>
</protein>
<dbReference type="PANTHER" id="PTHR30023:SF0">
    <property type="entry name" value="PENICILLIN-SENSITIVE CARBOXYPEPTIDASE A"/>
    <property type="match status" value="1"/>
</dbReference>
<name>A0ABQ3HRG9_9SPHI</name>
<dbReference type="SUPFAM" id="SSF56601">
    <property type="entry name" value="beta-lactamase/transpeptidase-like"/>
    <property type="match status" value="1"/>
</dbReference>
<evidence type="ECO:0000256" key="2">
    <source>
        <dbReference type="ARBA" id="ARBA00022801"/>
    </source>
</evidence>
<keyword evidence="2" id="KW-0378">Hydrolase</keyword>
<comment type="similarity">
    <text evidence="1">Belongs to the peptidase S13 family.</text>
</comment>
<proteinExistence type="inferred from homology"/>
<dbReference type="Gene3D" id="3.50.80.20">
    <property type="entry name" value="D-Ala-D-Ala carboxypeptidase C, peptidase S13"/>
    <property type="match status" value="1"/>
</dbReference>
<evidence type="ECO:0000256" key="1">
    <source>
        <dbReference type="ARBA" id="ARBA00006096"/>
    </source>
</evidence>
<dbReference type="EMBL" id="BNAF01000002">
    <property type="protein sequence ID" value="GHE23796.1"/>
    <property type="molecule type" value="Genomic_DNA"/>
</dbReference>
<dbReference type="Gene3D" id="3.40.710.10">
    <property type="entry name" value="DD-peptidase/beta-lactamase superfamily"/>
    <property type="match status" value="2"/>
</dbReference>
<organism evidence="4 5">
    <name type="scientific">Sphingobacterium griseoflavum</name>
    <dbReference type="NCBI Taxonomy" id="1474952"/>
    <lineage>
        <taxon>Bacteria</taxon>
        <taxon>Pseudomonadati</taxon>
        <taxon>Bacteroidota</taxon>
        <taxon>Sphingobacteriia</taxon>
        <taxon>Sphingobacteriales</taxon>
        <taxon>Sphingobacteriaceae</taxon>
        <taxon>Sphingobacterium</taxon>
    </lineage>
</organism>
<evidence type="ECO:0000313" key="5">
    <source>
        <dbReference type="Proteomes" id="UP000620550"/>
    </source>
</evidence>
<comment type="caution">
    <text evidence="4">The sequence shown here is derived from an EMBL/GenBank/DDBJ whole genome shotgun (WGS) entry which is preliminary data.</text>
</comment>
<reference evidence="5" key="1">
    <citation type="journal article" date="2019" name="Int. J. Syst. Evol. Microbiol.">
        <title>The Global Catalogue of Microorganisms (GCM) 10K type strain sequencing project: providing services to taxonomists for standard genome sequencing and annotation.</title>
        <authorList>
            <consortium name="The Broad Institute Genomics Platform"/>
            <consortium name="The Broad Institute Genome Sequencing Center for Infectious Disease"/>
            <person name="Wu L."/>
            <person name="Ma J."/>
        </authorList>
    </citation>
    <scope>NUCLEOTIDE SEQUENCE [LARGE SCALE GENOMIC DNA]</scope>
    <source>
        <strain evidence="5">CGMCC 1.12966</strain>
    </source>
</reference>
<gene>
    <name evidence="4" type="primary">dacB</name>
    <name evidence="4" type="ORF">GCM10017764_07640</name>
</gene>
<dbReference type="PRINTS" id="PR00922">
    <property type="entry name" value="DADACBPTASE3"/>
</dbReference>
<accession>A0ABQ3HRG9</accession>
<dbReference type="Pfam" id="PF02113">
    <property type="entry name" value="Peptidase_S13"/>
    <property type="match status" value="1"/>
</dbReference>
<keyword evidence="3" id="KW-0732">Signal</keyword>
<dbReference type="Proteomes" id="UP000620550">
    <property type="component" value="Unassembled WGS sequence"/>
</dbReference>
<dbReference type="NCBIfam" id="TIGR00666">
    <property type="entry name" value="PBP4"/>
    <property type="match status" value="1"/>
</dbReference>
<evidence type="ECO:0000256" key="3">
    <source>
        <dbReference type="SAM" id="SignalP"/>
    </source>
</evidence>
<evidence type="ECO:0000313" key="4">
    <source>
        <dbReference type="EMBL" id="GHE23796.1"/>
    </source>
</evidence>
<sequence length="475" mass="52021">MRMITKLLPLMLLSFGLVSNDLSAQITKERLNSAYQTFATSEKLTNGIASFTVLDGKTGAVLVANNAATGLPTASTLKVITTITALDILGPAYTYKTQLRYTGEIDSLGVLHGDIIVRGSGDPTLGSDRYAQANSETLLNKWIYTIKNAGIKQIHGRVIGDDLHFNGNDVPGGWNWTDIGNYYGAGISGLNWRENKLSLQFSPAGVGQPASLRNNDHGMPQLQFINEVTTGGNGSGDNVYGYSAPYSDMIYLRGTYGRDLKKVIEISMPDPALYLAEELRLSLNDQGVMVDSVATSSKRLLNQGERLSSDSKTLDEHTSPPLKDIIYWFNQKSINLYGEALLKSFGLLSGNRSETEQAAKLLAKYWEQKLKIPIGELNIKDGSGLSPQNRVTSMAMAKIMQYAKGRPWFDEFQKSLPNINAVRMKSGTIGGTLGYTGYHTNTAGQQFTFSLLVNNYTGSTTAMRQDMFKLLDNLK</sequence>